<dbReference type="PANTHER" id="PTHR10629:SF52">
    <property type="entry name" value="DNA (CYTOSINE-5)-METHYLTRANSFERASE 1"/>
    <property type="match status" value="1"/>
</dbReference>
<evidence type="ECO:0000256" key="2">
    <source>
        <dbReference type="ARBA" id="ARBA00011975"/>
    </source>
</evidence>
<dbReference type="GO" id="GO:0006346">
    <property type="term" value="P:DNA methylation-dependent constitutive heterochromatin formation"/>
    <property type="evidence" value="ECO:0007669"/>
    <property type="project" value="InterPro"/>
</dbReference>
<protein>
    <recommendedName>
        <fullName evidence="2">DNA (cytosine-5-)-methyltransferase</fullName>
        <ecNumber evidence="2">2.1.1.37</ecNumber>
    </recommendedName>
</protein>
<dbReference type="InterPro" id="IPR050390">
    <property type="entry name" value="C5-Methyltransferase"/>
</dbReference>
<feature type="compositionally biased region" description="Basic and acidic residues" evidence="12">
    <location>
        <begin position="40"/>
        <end position="49"/>
    </location>
</feature>
<dbReference type="PRINTS" id="PR00105">
    <property type="entry name" value="C5METTRFRASE"/>
</dbReference>
<dbReference type="GO" id="GO:0003886">
    <property type="term" value="F:DNA (cytosine-5-)-methyltransferase activity"/>
    <property type="evidence" value="ECO:0007669"/>
    <property type="project" value="UniProtKB-EC"/>
</dbReference>
<evidence type="ECO:0000313" key="14">
    <source>
        <dbReference type="EMBL" id="TFK17694.1"/>
    </source>
</evidence>
<feature type="region of interest" description="Disordered" evidence="12">
    <location>
        <begin position="1"/>
        <end position="49"/>
    </location>
</feature>
<keyword evidence="6" id="KW-0677">Repeat</keyword>
<keyword evidence="3 10" id="KW-0489">Methyltransferase</keyword>
<evidence type="ECO:0000256" key="11">
    <source>
        <dbReference type="RuleBase" id="RU000416"/>
    </source>
</evidence>
<keyword evidence="8" id="KW-0539">Nucleus</keyword>
<keyword evidence="15" id="KW-1185">Reference proteome</keyword>
<dbReference type="PIRSF" id="PIRSF037404">
    <property type="entry name" value="DNMT1"/>
    <property type="match status" value="1"/>
</dbReference>
<reference evidence="14 15" key="1">
    <citation type="journal article" date="2019" name="Nat. Ecol. Evol.">
        <title>Megaphylogeny resolves global patterns of mushroom evolution.</title>
        <authorList>
            <person name="Varga T."/>
            <person name="Krizsan K."/>
            <person name="Foldi C."/>
            <person name="Dima B."/>
            <person name="Sanchez-Garcia M."/>
            <person name="Sanchez-Ramirez S."/>
            <person name="Szollosi G.J."/>
            <person name="Szarkandi J.G."/>
            <person name="Papp V."/>
            <person name="Albert L."/>
            <person name="Andreopoulos W."/>
            <person name="Angelini C."/>
            <person name="Antonin V."/>
            <person name="Barry K.W."/>
            <person name="Bougher N.L."/>
            <person name="Buchanan P."/>
            <person name="Buyck B."/>
            <person name="Bense V."/>
            <person name="Catcheside P."/>
            <person name="Chovatia M."/>
            <person name="Cooper J."/>
            <person name="Damon W."/>
            <person name="Desjardin D."/>
            <person name="Finy P."/>
            <person name="Geml J."/>
            <person name="Haridas S."/>
            <person name="Hughes K."/>
            <person name="Justo A."/>
            <person name="Karasinski D."/>
            <person name="Kautmanova I."/>
            <person name="Kiss B."/>
            <person name="Kocsube S."/>
            <person name="Kotiranta H."/>
            <person name="LaButti K.M."/>
            <person name="Lechner B.E."/>
            <person name="Liimatainen K."/>
            <person name="Lipzen A."/>
            <person name="Lukacs Z."/>
            <person name="Mihaltcheva S."/>
            <person name="Morgado L.N."/>
            <person name="Niskanen T."/>
            <person name="Noordeloos M.E."/>
            <person name="Ohm R.A."/>
            <person name="Ortiz-Santana B."/>
            <person name="Ovrebo C."/>
            <person name="Racz N."/>
            <person name="Riley R."/>
            <person name="Savchenko A."/>
            <person name="Shiryaev A."/>
            <person name="Soop K."/>
            <person name="Spirin V."/>
            <person name="Szebenyi C."/>
            <person name="Tomsovsky M."/>
            <person name="Tulloss R.E."/>
            <person name="Uehling J."/>
            <person name="Grigoriev I.V."/>
            <person name="Vagvolgyi C."/>
            <person name="Papp T."/>
            <person name="Martin F.M."/>
            <person name="Miettinen O."/>
            <person name="Hibbett D.S."/>
            <person name="Nagy L.G."/>
        </authorList>
    </citation>
    <scope>NUCLEOTIDE SEQUENCE [LARGE SCALE GENOMIC DNA]</scope>
    <source>
        <strain evidence="14 15">CBS 121175</strain>
    </source>
</reference>
<dbReference type="OrthoDB" id="5376140at2759"/>
<dbReference type="Gene3D" id="3.90.120.10">
    <property type="entry name" value="DNA Methylase, subunit A, domain 2"/>
    <property type="match status" value="1"/>
</dbReference>
<dbReference type="EC" id="2.1.1.37" evidence="2"/>
<evidence type="ECO:0000256" key="5">
    <source>
        <dbReference type="ARBA" id="ARBA00022691"/>
    </source>
</evidence>
<evidence type="ECO:0000313" key="15">
    <source>
        <dbReference type="Proteomes" id="UP000307440"/>
    </source>
</evidence>
<proteinExistence type="inferred from homology"/>
<gene>
    <name evidence="14" type="ORF">FA15DRAFT_760961</name>
</gene>
<dbReference type="GO" id="GO:0032259">
    <property type="term" value="P:methylation"/>
    <property type="evidence" value="ECO:0007669"/>
    <property type="project" value="UniProtKB-KW"/>
</dbReference>
<dbReference type="GO" id="GO:0003677">
    <property type="term" value="F:DNA binding"/>
    <property type="evidence" value="ECO:0007669"/>
    <property type="project" value="UniProtKB-KW"/>
</dbReference>
<comment type="similarity">
    <text evidence="10 11">Belongs to the class I-like SAM-binding methyltransferase superfamily. C5-methyltransferase family.</text>
</comment>
<keyword evidence="5 10" id="KW-0949">S-adenosyl-L-methionine</keyword>
<comment type="subcellular location">
    <subcellularLocation>
        <location evidence="1">Nucleus</location>
    </subcellularLocation>
</comment>
<evidence type="ECO:0000256" key="9">
    <source>
        <dbReference type="PIRSR" id="PIRSR037404-1"/>
    </source>
</evidence>
<dbReference type="InterPro" id="IPR043151">
    <property type="entry name" value="BAH_sf"/>
</dbReference>
<feature type="active site" evidence="9 10">
    <location>
        <position position="846"/>
    </location>
</feature>
<dbReference type="Pfam" id="PF00145">
    <property type="entry name" value="DNA_methylase"/>
    <property type="match status" value="2"/>
</dbReference>
<evidence type="ECO:0000256" key="6">
    <source>
        <dbReference type="ARBA" id="ARBA00022737"/>
    </source>
</evidence>
<organism evidence="14 15">
    <name type="scientific">Coprinopsis marcescibilis</name>
    <name type="common">Agaric fungus</name>
    <name type="synonym">Psathyrella marcescibilis</name>
    <dbReference type="NCBI Taxonomy" id="230819"/>
    <lineage>
        <taxon>Eukaryota</taxon>
        <taxon>Fungi</taxon>
        <taxon>Dikarya</taxon>
        <taxon>Basidiomycota</taxon>
        <taxon>Agaricomycotina</taxon>
        <taxon>Agaricomycetes</taxon>
        <taxon>Agaricomycetidae</taxon>
        <taxon>Agaricales</taxon>
        <taxon>Agaricineae</taxon>
        <taxon>Psathyrellaceae</taxon>
        <taxon>Coprinopsis</taxon>
    </lineage>
</organism>
<dbReference type="GO" id="GO:0005634">
    <property type="term" value="C:nucleus"/>
    <property type="evidence" value="ECO:0007669"/>
    <property type="project" value="UniProtKB-SubCell"/>
</dbReference>
<dbReference type="PANTHER" id="PTHR10629">
    <property type="entry name" value="CYTOSINE-SPECIFIC METHYLTRANSFERASE"/>
    <property type="match status" value="1"/>
</dbReference>
<dbReference type="EMBL" id="ML210474">
    <property type="protein sequence ID" value="TFK17694.1"/>
    <property type="molecule type" value="Genomic_DNA"/>
</dbReference>
<dbReference type="InterPro" id="IPR022702">
    <property type="entry name" value="Cytosine_MeTrfase1_RFD"/>
</dbReference>
<evidence type="ECO:0000256" key="4">
    <source>
        <dbReference type="ARBA" id="ARBA00022679"/>
    </source>
</evidence>
<evidence type="ECO:0000256" key="1">
    <source>
        <dbReference type="ARBA" id="ARBA00004123"/>
    </source>
</evidence>
<dbReference type="GO" id="GO:0044027">
    <property type="term" value="P:negative regulation of gene expression via chromosomal CpG island methylation"/>
    <property type="evidence" value="ECO:0007669"/>
    <property type="project" value="TreeGrafter"/>
</dbReference>
<evidence type="ECO:0000259" key="13">
    <source>
        <dbReference type="PROSITE" id="PS51038"/>
    </source>
</evidence>
<dbReference type="NCBIfam" id="TIGR00675">
    <property type="entry name" value="dcm"/>
    <property type="match status" value="1"/>
</dbReference>
<dbReference type="AlphaFoldDB" id="A0A5C3KCN6"/>
<dbReference type="Gene3D" id="2.30.30.490">
    <property type="match status" value="2"/>
</dbReference>
<dbReference type="InterPro" id="IPR001525">
    <property type="entry name" value="C5_MeTfrase"/>
</dbReference>
<evidence type="ECO:0000256" key="7">
    <source>
        <dbReference type="ARBA" id="ARBA00023125"/>
    </source>
</evidence>
<dbReference type="PROSITE" id="PS51679">
    <property type="entry name" value="SAM_MT_C5"/>
    <property type="match status" value="1"/>
</dbReference>
<evidence type="ECO:0000256" key="3">
    <source>
        <dbReference type="ARBA" id="ARBA00022603"/>
    </source>
</evidence>
<dbReference type="GO" id="GO:0003682">
    <property type="term" value="F:chromatin binding"/>
    <property type="evidence" value="ECO:0007669"/>
    <property type="project" value="InterPro"/>
</dbReference>
<dbReference type="Pfam" id="PF12047">
    <property type="entry name" value="DNMT1-RFD"/>
    <property type="match status" value="1"/>
</dbReference>
<dbReference type="Gene3D" id="3.40.50.150">
    <property type="entry name" value="Vaccinia Virus protein VP39"/>
    <property type="match status" value="1"/>
</dbReference>
<dbReference type="PROSITE" id="PS51038">
    <property type="entry name" value="BAH"/>
    <property type="match status" value="1"/>
</dbReference>
<evidence type="ECO:0000256" key="10">
    <source>
        <dbReference type="PROSITE-ProRule" id="PRU01016"/>
    </source>
</evidence>
<dbReference type="InterPro" id="IPR029063">
    <property type="entry name" value="SAM-dependent_MTases_sf"/>
</dbReference>
<evidence type="ECO:0000256" key="12">
    <source>
        <dbReference type="SAM" id="MobiDB-lite"/>
    </source>
</evidence>
<keyword evidence="7" id="KW-0238">DNA-binding</keyword>
<evidence type="ECO:0000256" key="8">
    <source>
        <dbReference type="ARBA" id="ARBA00023242"/>
    </source>
</evidence>
<dbReference type="Proteomes" id="UP000307440">
    <property type="component" value="Unassembled WGS sequence"/>
</dbReference>
<feature type="compositionally biased region" description="Polar residues" evidence="12">
    <location>
        <begin position="25"/>
        <end position="34"/>
    </location>
</feature>
<accession>A0A5C3KCN6</accession>
<feature type="domain" description="BAH" evidence="13">
    <location>
        <begin position="403"/>
        <end position="531"/>
    </location>
</feature>
<sequence length="1227" mass="141522">MSKRHRPTALDVSFQDEEPDRQPTKRVSSQTSRPATPLKRLSEAPEDTRALKRSLPAVSHYANVVEAQEIEETAGLDIPGEDPDDQNSTVRVNNKIVRMLDGFTVFDPNHRREMVSLAALESPDRHDRQIRVIGYVKACYKDGTDEDEGQEEEEIPPYVHLNTIERYSIDFTKKDDPVWIETKFAFYILDTPSEQYAAFFQHFYTPRCMAQAVISTAIRHPRTGWDEFMTQFTETVDMFGETWRERDLNTSQDEIYEALEEVVDIRKGLLETPIIQRFLRKFQRAAPSQSRPLQRRKRHVERAIPVGNKDLWVLRPENQNPTHVTPLIASLAKGLVLEELKVVGPPPRAPNRAALEEQRKKRQAQVIRLIKRGRNPNRKYYWRREDKLSAGSAYLSRITVEDEEYKVGDVVVTMSDLHPVWNNIREDPGYIVPGEARHSDYFWFAYIHRISHENGTAHAQWFEHGSFGSLKELANQQELYLTNLCDELPVKNILGKISLKWKCEEDTVVGSEEFFCWKMFNRLKHEYVEIDWVGFDSAKEAETCPSCIHHDTEREKDAFKKIKDDDGKTTGIAFEGKEYHDGDFVLYRPREVDGTEVLGPANIGQISQVKVLEMSRNYYVIVRKVGRIMDVRPEILKQVKVLRDERHLFLTKEIEEVKIDRLLDVIYAPCRESVEGKMSLQKWFDISPHHCFIEYEFPTMNPTSWDQRVKIDCGTRHHVCRLCWKDKLEEIKERRTFLEELRENPMRVLDLFGGVGAFSMGLVEGSGGMMRVEYAVEISPSAARTFKKNSPRTKVTNQCANVVLEFWIKYWEGHDIKFPVQLEDGTKIPPPPPKSFIQAIVAGFPCQAHSSLNRFKKANDPKNNLVLNALSFVDAIRPDLVMFENVPGFLFHRLNAKQVSECRVEGGVENGGVKLVVRALGDMGYQVRLGLLHAGHYGTPQDRRRLFIIAARMGVPFPDFPQPSHAFPGSTQLEIKLPYGVDKGKDLVKLIRTQLGTAAHYPVTVEDAIDDLPLFDWKLPNSGRNLENPARDALNRKEFPELECSVLDRFCGFKGTKQYHHAPTTRYQLEARIKPTSNLQHFTRVFDARKVRKVIKVPLRAGANHRHLQIEEHDWQGANPVSHSGRKRWRTKQYLRLDRKGFFATTVTNVDPTAKQSRILHPTCRRIVTVRELARSQGFPDSFVFESNNDNVITMHRQIGNAVPLPLGRAMGREVFKVFFEKWRASR</sequence>
<dbReference type="SUPFAM" id="SSF53335">
    <property type="entry name" value="S-adenosyl-L-methionine-dependent methyltransferases"/>
    <property type="match status" value="1"/>
</dbReference>
<keyword evidence="4 10" id="KW-0808">Transferase</keyword>
<dbReference type="InterPro" id="IPR001025">
    <property type="entry name" value="BAH_dom"/>
</dbReference>
<dbReference type="STRING" id="230819.A0A5C3KCN6"/>
<name>A0A5C3KCN6_COPMA</name>